<evidence type="ECO:0000256" key="10">
    <source>
        <dbReference type="ARBA" id="ARBA00023004"/>
    </source>
</evidence>
<reference evidence="15 16" key="1">
    <citation type="submission" date="2020-04" db="EMBL/GenBank/DDBJ databases">
        <authorList>
            <person name="Alioto T."/>
            <person name="Alioto T."/>
            <person name="Gomez Garrido J."/>
        </authorList>
    </citation>
    <scope>NUCLEOTIDE SEQUENCE [LARGE SCALE GENOMIC DNA]</scope>
</reference>
<comment type="caution">
    <text evidence="15">The sequence shown here is derived from an EMBL/GenBank/DDBJ whole genome shotgun (WGS) entry which is preliminary data.</text>
</comment>
<evidence type="ECO:0000256" key="13">
    <source>
        <dbReference type="PIRSR" id="PIRSR602401-1"/>
    </source>
</evidence>
<keyword evidence="8" id="KW-0492">Microsome</keyword>
<feature type="binding site" description="axial binding residue" evidence="13">
    <location>
        <position position="379"/>
    </location>
    <ligand>
        <name>heme</name>
        <dbReference type="ChEBI" id="CHEBI:30413"/>
    </ligand>
    <ligandPart>
        <name>Fe</name>
        <dbReference type="ChEBI" id="CHEBI:18248"/>
    </ligandPart>
</feature>
<evidence type="ECO:0000256" key="6">
    <source>
        <dbReference type="ARBA" id="ARBA00022723"/>
    </source>
</evidence>
<evidence type="ECO:0000256" key="12">
    <source>
        <dbReference type="ARBA" id="ARBA00023136"/>
    </source>
</evidence>
<dbReference type="Proteomes" id="UP000494165">
    <property type="component" value="Unassembled WGS sequence"/>
</dbReference>
<dbReference type="PRINTS" id="PR00385">
    <property type="entry name" value="P450"/>
</dbReference>
<evidence type="ECO:0000256" key="9">
    <source>
        <dbReference type="ARBA" id="ARBA00023002"/>
    </source>
</evidence>
<comment type="cofactor">
    <cofactor evidence="1 13">
        <name>heme</name>
        <dbReference type="ChEBI" id="CHEBI:30413"/>
    </cofactor>
</comment>
<keyword evidence="9 14" id="KW-0560">Oxidoreductase</keyword>
<dbReference type="InterPro" id="IPR036396">
    <property type="entry name" value="Cyt_P450_sf"/>
</dbReference>
<protein>
    <recommendedName>
        <fullName evidence="17">Cytochrome P450</fullName>
    </recommendedName>
</protein>
<keyword evidence="12" id="KW-0472">Membrane</keyword>
<dbReference type="GO" id="GO:0005789">
    <property type="term" value="C:endoplasmic reticulum membrane"/>
    <property type="evidence" value="ECO:0007669"/>
    <property type="project" value="UniProtKB-SubCell"/>
</dbReference>
<dbReference type="Pfam" id="PF00067">
    <property type="entry name" value="p450"/>
    <property type="match status" value="1"/>
</dbReference>
<evidence type="ECO:0000313" key="15">
    <source>
        <dbReference type="EMBL" id="CAB3360200.1"/>
    </source>
</evidence>
<evidence type="ECO:0000256" key="11">
    <source>
        <dbReference type="ARBA" id="ARBA00023033"/>
    </source>
</evidence>
<dbReference type="PRINTS" id="PR00463">
    <property type="entry name" value="EP450I"/>
</dbReference>
<dbReference type="PANTHER" id="PTHR24292">
    <property type="entry name" value="CYTOCHROME P450"/>
    <property type="match status" value="1"/>
</dbReference>
<dbReference type="OrthoDB" id="2789670at2759"/>
<dbReference type="GO" id="GO:0020037">
    <property type="term" value="F:heme binding"/>
    <property type="evidence" value="ECO:0007669"/>
    <property type="project" value="InterPro"/>
</dbReference>
<evidence type="ECO:0008006" key="17">
    <source>
        <dbReference type="Google" id="ProtNLM"/>
    </source>
</evidence>
<dbReference type="InterPro" id="IPR001128">
    <property type="entry name" value="Cyt_P450"/>
</dbReference>
<dbReference type="GO" id="GO:0004497">
    <property type="term" value="F:monooxygenase activity"/>
    <property type="evidence" value="ECO:0007669"/>
    <property type="project" value="UniProtKB-KW"/>
</dbReference>
<keyword evidence="11 14" id="KW-0503">Monooxygenase</keyword>
<comment type="similarity">
    <text evidence="4 14">Belongs to the cytochrome P450 family.</text>
</comment>
<sequence length="444" mass="50441">MGMTPEYLIVDKELVREVTVKQFDHFTDRQPFARRNVDDLLARSLLSLKGDDWRKMRHNLSPAFTGSKLRGMTELMVQIGVQFTKFVSSRSNPDEPLDMKVTFRRFAADVIATTAFGTPSNSLQDSNSEFFVKGTSLMDFTGKRRLVILGYTLAPKLMQLLKIPFIPAELKDFFTNIISQTIKYREENNKSRPDMIQLLIDERKAQIQKCKDANKPVDSDTIMSDLDILAQAFTFFLAGFETVSALASIICIVIAGQENVQIKLRLEVDEAFANSEGGKLTYDAIQGLKYLDMVIAEVQRLIPVAAFGDRVCTKDLHLPEFGITFKEGDIVGIPFYAFQVEKRYYEDPEEFIPERFSEERKAKVPPFTYMPFGSGPRSCIGNRFGLLEVKIALAYTLAFFDLELNTPDQYPIRLDRKKLDNAPIGGFLLKLRSRENPVVDPESL</sequence>
<evidence type="ECO:0000256" key="8">
    <source>
        <dbReference type="ARBA" id="ARBA00022848"/>
    </source>
</evidence>
<dbReference type="AlphaFoldDB" id="A0A8S1BX21"/>
<comment type="subcellular location">
    <subcellularLocation>
        <location evidence="3">Endoplasmic reticulum membrane</location>
        <topology evidence="3">Peripheral membrane protein</topology>
    </subcellularLocation>
    <subcellularLocation>
        <location evidence="2">Microsome membrane</location>
        <topology evidence="2">Peripheral membrane protein</topology>
    </subcellularLocation>
</comment>
<keyword evidence="10 13" id="KW-0408">Iron</keyword>
<dbReference type="FunFam" id="1.10.630.10:FF:000042">
    <property type="entry name" value="Cytochrome P450"/>
    <property type="match status" value="1"/>
</dbReference>
<dbReference type="PROSITE" id="PS00086">
    <property type="entry name" value="CYTOCHROME_P450"/>
    <property type="match status" value="1"/>
</dbReference>
<gene>
    <name evidence="15" type="ORF">CLODIP_2_CD08994</name>
</gene>
<evidence type="ECO:0000256" key="14">
    <source>
        <dbReference type="RuleBase" id="RU000461"/>
    </source>
</evidence>
<accession>A0A8S1BX21</accession>
<evidence type="ECO:0000256" key="7">
    <source>
        <dbReference type="ARBA" id="ARBA00022824"/>
    </source>
</evidence>
<dbReference type="GO" id="GO:0016705">
    <property type="term" value="F:oxidoreductase activity, acting on paired donors, with incorporation or reduction of molecular oxygen"/>
    <property type="evidence" value="ECO:0007669"/>
    <property type="project" value="InterPro"/>
</dbReference>
<evidence type="ECO:0000313" key="16">
    <source>
        <dbReference type="Proteomes" id="UP000494165"/>
    </source>
</evidence>
<dbReference type="Gene3D" id="1.10.630.10">
    <property type="entry name" value="Cytochrome P450"/>
    <property type="match status" value="1"/>
</dbReference>
<dbReference type="SUPFAM" id="SSF48264">
    <property type="entry name" value="Cytochrome P450"/>
    <property type="match status" value="1"/>
</dbReference>
<dbReference type="GO" id="GO:0005506">
    <property type="term" value="F:iron ion binding"/>
    <property type="evidence" value="ECO:0007669"/>
    <property type="project" value="InterPro"/>
</dbReference>
<dbReference type="InterPro" id="IPR002401">
    <property type="entry name" value="Cyt_P450_E_grp-I"/>
</dbReference>
<organism evidence="15 16">
    <name type="scientific">Cloeon dipterum</name>
    <dbReference type="NCBI Taxonomy" id="197152"/>
    <lineage>
        <taxon>Eukaryota</taxon>
        <taxon>Metazoa</taxon>
        <taxon>Ecdysozoa</taxon>
        <taxon>Arthropoda</taxon>
        <taxon>Hexapoda</taxon>
        <taxon>Insecta</taxon>
        <taxon>Pterygota</taxon>
        <taxon>Palaeoptera</taxon>
        <taxon>Ephemeroptera</taxon>
        <taxon>Pisciforma</taxon>
        <taxon>Baetidae</taxon>
        <taxon>Cloeon</taxon>
    </lineage>
</organism>
<keyword evidence="6 13" id="KW-0479">Metal-binding</keyword>
<dbReference type="InterPro" id="IPR050476">
    <property type="entry name" value="Insect_CytP450_Detox"/>
</dbReference>
<evidence type="ECO:0000256" key="2">
    <source>
        <dbReference type="ARBA" id="ARBA00004174"/>
    </source>
</evidence>
<keyword evidence="5 13" id="KW-0349">Heme</keyword>
<keyword evidence="16" id="KW-1185">Reference proteome</keyword>
<name>A0A8S1BX21_9INSE</name>
<dbReference type="CDD" id="cd11056">
    <property type="entry name" value="CYP6-like"/>
    <property type="match status" value="1"/>
</dbReference>
<proteinExistence type="inferred from homology"/>
<evidence type="ECO:0000256" key="3">
    <source>
        <dbReference type="ARBA" id="ARBA00004406"/>
    </source>
</evidence>
<evidence type="ECO:0000256" key="1">
    <source>
        <dbReference type="ARBA" id="ARBA00001971"/>
    </source>
</evidence>
<evidence type="ECO:0000256" key="4">
    <source>
        <dbReference type="ARBA" id="ARBA00010617"/>
    </source>
</evidence>
<dbReference type="EMBL" id="CADEPI010000003">
    <property type="protein sequence ID" value="CAB3360200.1"/>
    <property type="molecule type" value="Genomic_DNA"/>
</dbReference>
<keyword evidence="7" id="KW-0256">Endoplasmic reticulum</keyword>
<dbReference type="InterPro" id="IPR017972">
    <property type="entry name" value="Cyt_P450_CS"/>
</dbReference>
<evidence type="ECO:0000256" key="5">
    <source>
        <dbReference type="ARBA" id="ARBA00022617"/>
    </source>
</evidence>
<dbReference type="PANTHER" id="PTHR24292:SF54">
    <property type="entry name" value="CYP9F3-RELATED"/>
    <property type="match status" value="1"/>
</dbReference>